<accession>A0A413VHB5</accession>
<comment type="caution">
    <text evidence="3">The sequence shown here is derived from an EMBL/GenBank/DDBJ whole genome shotgun (WGS) entry which is preliminary data.</text>
</comment>
<dbReference type="Pfam" id="PF07632">
    <property type="entry name" value="Sde182_NH-like"/>
    <property type="match status" value="1"/>
</dbReference>
<name>A0A413VHB5_9BACE</name>
<dbReference type="RefSeq" id="WP_007485693.1">
    <property type="nucleotide sequence ID" value="NZ_CABJFV010000017.1"/>
</dbReference>
<gene>
    <name evidence="3" type="ORF">DW888_16595</name>
</gene>
<dbReference type="Proteomes" id="UP000284379">
    <property type="component" value="Unassembled WGS sequence"/>
</dbReference>
<organism evidence="3 4">
    <name type="scientific">Bacteroides nordii</name>
    <dbReference type="NCBI Taxonomy" id="291645"/>
    <lineage>
        <taxon>Bacteria</taxon>
        <taxon>Pseudomonadati</taxon>
        <taxon>Bacteroidota</taxon>
        <taxon>Bacteroidia</taxon>
        <taxon>Bacteroidales</taxon>
        <taxon>Bacteroidaceae</taxon>
        <taxon>Bacteroides</taxon>
    </lineage>
</organism>
<feature type="domain" description="Cellulose-binding Sde182 nucleoside hydrolase-like" evidence="2">
    <location>
        <begin position="29"/>
        <end position="271"/>
    </location>
</feature>
<evidence type="ECO:0000256" key="1">
    <source>
        <dbReference type="SAM" id="SignalP"/>
    </source>
</evidence>
<sequence length="428" mass="49063">MREKLVLSLLLLIMATNLVAQQTVPQKPRILISSDIGGTDPDDNQSVAHFLMYNNEFDTEGLISSPSFGNGDKKEILRMIDLYEKDLPTLEKHIQGLSSPAYLRSITKQGRRGSAPYCGFASATEGSDWIVQCARRENKRPLYILVWGGLEDVAQALHDAPDIQSKIRIYWIGGPNKKWSINSYTYIVQNFPDLWFIENNASYRGFIYQSKINDQYNALYYDTYIKDVGYLGKDFAHYYKGNPKLGDTPALLYMMDGDPDNPAKESWGGSFDLCTHSPRSVFYRPVTAKDTVQVYSIIEFHVAGPVRNDIPIDSACITLTIGKQKWGGYHIGNGDYVVRHSTYYLGTLPYTITSNIPEFPNQEGEITVENIWPGRIRDTDYIVGNKWFTDKSASEYFWKNYQGAQTIYKWRNAVMEDWGKRWEWLKKE</sequence>
<protein>
    <submittedName>
        <fullName evidence="3">DUF1593 domain-containing protein</fullName>
    </submittedName>
</protein>
<feature type="chain" id="PRO_5019557402" evidence="1">
    <location>
        <begin position="21"/>
        <end position="428"/>
    </location>
</feature>
<evidence type="ECO:0000313" key="3">
    <source>
        <dbReference type="EMBL" id="RHB32934.1"/>
    </source>
</evidence>
<feature type="signal peptide" evidence="1">
    <location>
        <begin position="1"/>
        <end position="20"/>
    </location>
</feature>
<evidence type="ECO:0000259" key="2">
    <source>
        <dbReference type="Pfam" id="PF07632"/>
    </source>
</evidence>
<dbReference type="GO" id="GO:0016799">
    <property type="term" value="F:hydrolase activity, hydrolyzing N-glycosyl compounds"/>
    <property type="evidence" value="ECO:0007669"/>
    <property type="project" value="InterPro"/>
</dbReference>
<dbReference type="AlphaFoldDB" id="A0A413VHB5"/>
<dbReference type="InterPro" id="IPR011483">
    <property type="entry name" value="Sde182_NH-like"/>
</dbReference>
<reference evidence="3 4" key="1">
    <citation type="submission" date="2018-08" db="EMBL/GenBank/DDBJ databases">
        <title>A genome reference for cultivated species of the human gut microbiota.</title>
        <authorList>
            <person name="Zou Y."/>
            <person name="Xue W."/>
            <person name="Luo G."/>
        </authorList>
    </citation>
    <scope>NUCLEOTIDE SEQUENCE [LARGE SCALE GENOMIC DNA]</scope>
    <source>
        <strain evidence="3 4">AM40-30BH</strain>
    </source>
</reference>
<dbReference type="SUPFAM" id="SSF53590">
    <property type="entry name" value="Nucleoside hydrolase"/>
    <property type="match status" value="1"/>
</dbReference>
<keyword evidence="1" id="KW-0732">Signal</keyword>
<dbReference type="EMBL" id="QSGO01000017">
    <property type="protein sequence ID" value="RHB32934.1"/>
    <property type="molecule type" value="Genomic_DNA"/>
</dbReference>
<proteinExistence type="predicted"/>
<evidence type="ECO:0000313" key="4">
    <source>
        <dbReference type="Proteomes" id="UP000284379"/>
    </source>
</evidence>
<dbReference type="InterPro" id="IPR036452">
    <property type="entry name" value="Ribo_hydro-like"/>
</dbReference>
<dbReference type="Gene3D" id="3.90.245.10">
    <property type="entry name" value="Ribonucleoside hydrolase-like"/>
    <property type="match status" value="1"/>
</dbReference>